<accession>A0ABU2FIJ1</accession>
<evidence type="ECO:0000313" key="2">
    <source>
        <dbReference type="Proteomes" id="UP001268864"/>
    </source>
</evidence>
<dbReference type="Proteomes" id="UP001268864">
    <property type="component" value="Unassembled WGS sequence"/>
</dbReference>
<dbReference type="RefSeq" id="WP_310898412.1">
    <property type="nucleotide sequence ID" value="NZ_JAMQOS010000001.1"/>
</dbReference>
<protein>
    <submittedName>
        <fullName evidence="1">Uncharacterized protein</fullName>
    </submittedName>
</protein>
<keyword evidence="2" id="KW-1185">Reference proteome</keyword>
<gene>
    <name evidence="1" type="ORF">NDI86_00400</name>
</gene>
<name>A0ABU2FIJ1_9EURY</name>
<comment type="caution">
    <text evidence="1">The sequence shown here is derived from an EMBL/GenBank/DDBJ whole genome shotgun (WGS) entry which is preliminary data.</text>
</comment>
<reference evidence="1 2" key="1">
    <citation type="submission" date="2022-06" db="EMBL/GenBank/DDBJ databases">
        <title>Halomicroarcula sp. a new haloarchaeum isolate from saline soil.</title>
        <authorList>
            <person name="Strakova D."/>
            <person name="Galisteo C."/>
            <person name="Sanchez-Porro C."/>
            <person name="Ventosa A."/>
        </authorList>
    </citation>
    <scope>NUCLEOTIDE SEQUENCE [LARGE SCALE GENOMIC DNA]</scope>
    <source>
        <strain evidence="1 2">S3CR25-11</strain>
    </source>
</reference>
<sequence length="193" mass="22559">MTEQPESGELLVGSYLRLVEGCELVMYNQRSQKQGDQLEIDVIGVDSTEQGERVVYTCEVVTHIDGLHYSGTPDTDRWVEYGNGDYQHTLERLWRKFNSDREYVTDLFDADDYSFVFQFWSPVVRGNRDEKYLLAGLYDMADEFQDETGAELELVINEEYTERIEALRERAGQTEKDYGELGFRILQILEHLR</sequence>
<organism evidence="1 2">
    <name type="scientific">Haloarcula onubensis</name>
    <dbReference type="NCBI Taxonomy" id="2950539"/>
    <lineage>
        <taxon>Archaea</taxon>
        <taxon>Methanobacteriati</taxon>
        <taxon>Methanobacteriota</taxon>
        <taxon>Stenosarchaea group</taxon>
        <taxon>Halobacteria</taxon>
        <taxon>Halobacteriales</taxon>
        <taxon>Haloarculaceae</taxon>
        <taxon>Haloarcula</taxon>
    </lineage>
</organism>
<proteinExistence type="predicted"/>
<evidence type="ECO:0000313" key="1">
    <source>
        <dbReference type="EMBL" id="MDS0280563.1"/>
    </source>
</evidence>
<dbReference type="EMBL" id="JAMQOS010000001">
    <property type="protein sequence ID" value="MDS0280563.1"/>
    <property type="molecule type" value="Genomic_DNA"/>
</dbReference>